<evidence type="ECO:0000256" key="6">
    <source>
        <dbReference type="ARBA" id="ARBA00022842"/>
    </source>
</evidence>
<keyword evidence="6" id="KW-0460">Magnesium</keyword>
<reference evidence="9 10" key="1">
    <citation type="submission" date="2019-09" db="EMBL/GenBank/DDBJ databases">
        <title>Hydrogenophaga aromatica sp. nov., isolated from a para-xylene-degrading enrichment culture.</title>
        <authorList>
            <person name="Tancsics A."/>
            <person name="Banerjee S."/>
        </authorList>
    </citation>
    <scope>NUCLEOTIDE SEQUENCE [LARGE SCALE GENOMIC DNA]</scope>
    <source>
        <strain evidence="9 10">D2P1</strain>
    </source>
</reference>
<keyword evidence="10" id="KW-1185">Reference proteome</keyword>
<dbReference type="RefSeq" id="WP_177133594.1">
    <property type="nucleotide sequence ID" value="NZ_VYGV01000005.1"/>
</dbReference>
<keyword evidence="5" id="KW-0378">Hydrolase</keyword>
<keyword evidence="4" id="KW-0479">Metal-binding</keyword>
<comment type="catalytic activity">
    <reaction evidence="7">
        <text>a 5'-end NAD(+)-phospho-ribonucleoside in mRNA + H2O = a 5'-end phospho-adenosine-phospho-ribonucleoside in mRNA + beta-nicotinamide D-ribonucleotide + 2 H(+)</text>
        <dbReference type="Rhea" id="RHEA:60876"/>
        <dbReference type="Rhea" id="RHEA-COMP:15698"/>
        <dbReference type="Rhea" id="RHEA-COMP:15719"/>
        <dbReference type="ChEBI" id="CHEBI:14649"/>
        <dbReference type="ChEBI" id="CHEBI:15377"/>
        <dbReference type="ChEBI" id="CHEBI:15378"/>
        <dbReference type="ChEBI" id="CHEBI:144029"/>
        <dbReference type="ChEBI" id="CHEBI:144051"/>
    </reaction>
    <physiologicalReaction direction="left-to-right" evidence="7">
        <dbReference type="Rhea" id="RHEA:60877"/>
    </physiologicalReaction>
</comment>
<dbReference type="Proteomes" id="UP000545507">
    <property type="component" value="Unassembled WGS sequence"/>
</dbReference>
<dbReference type="Gene3D" id="3.90.79.10">
    <property type="entry name" value="Nucleoside Triphosphate Pyrophosphohydrolase"/>
    <property type="match status" value="1"/>
</dbReference>
<dbReference type="PANTHER" id="PTHR42904">
    <property type="entry name" value="NUDIX HYDROLASE, NUDC SUBFAMILY"/>
    <property type="match status" value="1"/>
</dbReference>
<dbReference type="GO" id="GO:0005829">
    <property type="term" value="C:cytosol"/>
    <property type="evidence" value="ECO:0007669"/>
    <property type="project" value="TreeGrafter"/>
</dbReference>
<evidence type="ECO:0000256" key="1">
    <source>
        <dbReference type="ARBA" id="ARBA00001946"/>
    </source>
</evidence>
<evidence type="ECO:0000313" key="10">
    <source>
        <dbReference type="Proteomes" id="UP000545507"/>
    </source>
</evidence>
<dbReference type="GO" id="GO:0019677">
    <property type="term" value="P:NAD+ catabolic process"/>
    <property type="evidence" value="ECO:0007669"/>
    <property type="project" value="TreeGrafter"/>
</dbReference>
<proteinExistence type="inferred from homology"/>
<comment type="similarity">
    <text evidence="3">Belongs to the Nudix hydrolase family. NudC subfamily.</text>
</comment>
<dbReference type="GO" id="GO:0006742">
    <property type="term" value="P:NADP+ catabolic process"/>
    <property type="evidence" value="ECO:0007669"/>
    <property type="project" value="TreeGrafter"/>
</dbReference>
<comment type="cofactor">
    <cofactor evidence="2">
        <name>Zn(2+)</name>
        <dbReference type="ChEBI" id="CHEBI:29105"/>
    </cofactor>
</comment>
<dbReference type="GO" id="GO:0046872">
    <property type="term" value="F:metal ion binding"/>
    <property type="evidence" value="ECO:0007669"/>
    <property type="project" value="UniProtKB-KW"/>
</dbReference>
<accession>A0A7Y8KWE1</accession>
<evidence type="ECO:0000313" key="9">
    <source>
        <dbReference type="EMBL" id="NWF44427.1"/>
    </source>
</evidence>
<dbReference type="Pfam" id="PF00293">
    <property type="entry name" value="NUDIX"/>
    <property type="match status" value="1"/>
</dbReference>
<dbReference type="AlphaFoldDB" id="A0A7Y8KWE1"/>
<dbReference type="PROSITE" id="PS51462">
    <property type="entry name" value="NUDIX"/>
    <property type="match status" value="1"/>
</dbReference>
<comment type="cofactor">
    <cofactor evidence="1">
        <name>Mg(2+)</name>
        <dbReference type="ChEBI" id="CHEBI:18420"/>
    </cofactor>
</comment>
<evidence type="ECO:0000256" key="3">
    <source>
        <dbReference type="ARBA" id="ARBA00009595"/>
    </source>
</evidence>
<sequence>MSADYRFCPCCATPLALIGSEEDGGFKERLRCPACDFTHWNNPTPVLAAIVQVGEQVLLARNAAWSNRMFGLITGFMEAGETPEDGIRREIAEETALEVTALQLVGVHDFQRMNQIIITYHALARGEVRLSPELVEYKLLDPSQLKCWRAGTGLALADWLRGRGIEPVFMETLPSEPVQSNPAESH</sequence>
<dbReference type="GO" id="GO:0035529">
    <property type="term" value="F:NADH pyrophosphatase activity"/>
    <property type="evidence" value="ECO:0007669"/>
    <property type="project" value="TreeGrafter"/>
</dbReference>
<evidence type="ECO:0000256" key="2">
    <source>
        <dbReference type="ARBA" id="ARBA00001947"/>
    </source>
</evidence>
<name>A0A7Y8KWE1_9BURK</name>
<evidence type="ECO:0000256" key="4">
    <source>
        <dbReference type="ARBA" id="ARBA00022723"/>
    </source>
</evidence>
<evidence type="ECO:0000259" key="8">
    <source>
        <dbReference type="PROSITE" id="PS51462"/>
    </source>
</evidence>
<evidence type="ECO:0000256" key="5">
    <source>
        <dbReference type="ARBA" id="ARBA00022801"/>
    </source>
</evidence>
<dbReference type="EMBL" id="VYGV01000005">
    <property type="protein sequence ID" value="NWF44427.1"/>
    <property type="molecule type" value="Genomic_DNA"/>
</dbReference>
<comment type="caution">
    <text evidence="9">The sequence shown here is derived from an EMBL/GenBank/DDBJ whole genome shotgun (WGS) entry which is preliminary data.</text>
</comment>
<dbReference type="InterPro" id="IPR000086">
    <property type="entry name" value="NUDIX_hydrolase_dom"/>
</dbReference>
<protein>
    <submittedName>
        <fullName evidence="9">NUDIX domain-containing protein</fullName>
    </submittedName>
</protein>
<feature type="domain" description="Nudix hydrolase" evidence="8">
    <location>
        <begin position="42"/>
        <end position="162"/>
    </location>
</feature>
<dbReference type="SUPFAM" id="SSF55811">
    <property type="entry name" value="Nudix"/>
    <property type="match status" value="1"/>
</dbReference>
<dbReference type="InterPro" id="IPR015797">
    <property type="entry name" value="NUDIX_hydrolase-like_dom_sf"/>
</dbReference>
<dbReference type="PANTHER" id="PTHR42904:SF6">
    <property type="entry name" value="NAD-CAPPED RNA HYDROLASE NUDT12"/>
    <property type="match status" value="1"/>
</dbReference>
<dbReference type="InterPro" id="IPR050241">
    <property type="entry name" value="NAD-cap_RNA_hydrolase_NudC"/>
</dbReference>
<organism evidence="9 10">
    <name type="scientific">Hydrogenophaga aromaticivorans</name>
    <dbReference type="NCBI Taxonomy" id="2610898"/>
    <lineage>
        <taxon>Bacteria</taxon>
        <taxon>Pseudomonadati</taxon>
        <taxon>Pseudomonadota</taxon>
        <taxon>Betaproteobacteria</taxon>
        <taxon>Burkholderiales</taxon>
        <taxon>Comamonadaceae</taxon>
        <taxon>Hydrogenophaga</taxon>
    </lineage>
</organism>
<gene>
    <name evidence="9" type="ORF">F3K02_04045</name>
</gene>
<evidence type="ECO:0000256" key="7">
    <source>
        <dbReference type="ARBA" id="ARBA00023679"/>
    </source>
</evidence>